<evidence type="ECO:0000256" key="1">
    <source>
        <dbReference type="SAM" id="MobiDB-lite"/>
    </source>
</evidence>
<accession>A0A6J2XJF6</accession>
<dbReference type="Gene3D" id="1.25.10.10">
    <property type="entry name" value="Leucine-rich Repeat Variant"/>
    <property type="match status" value="1"/>
</dbReference>
<reference evidence="4" key="1">
    <citation type="submission" date="2025-08" db="UniProtKB">
        <authorList>
            <consortium name="RefSeq"/>
        </authorList>
    </citation>
    <scope>IDENTIFICATION</scope>
    <source>
        <tissue evidence="4">Gonads</tissue>
    </source>
</reference>
<dbReference type="InterPro" id="IPR016024">
    <property type="entry name" value="ARM-type_fold"/>
</dbReference>
<sequence length="969" mass="110517">MSESELESAISILQVCGTSRNVLNALILIRQKVDWPRGQENVAILRSKGCLKQLTHILVKSPHKSCIDTSLSILGNCLMDRACTSEVGSQHNILSVLNQLLKKYPKDDSINGRTLRIIGNMCQHRDQWANIIIDRKPALVVNAVDIVNRASKDELSEGDKISEATIITSLRVFRELLNCNTVMTLVKNMGVLKAVGCLFIKYSNDWRENKTNEKIVLDIVRVIHEYSKYKYYHSILEMRNTERGDSLLHLTTVLILAPKRIVKIIMNFIKSCQLKSELPVNEICTKFIEVLENHSITEELPSNYTEYLQCFCLLLDHPANRNAERCGKAVPLLIKVLKELDQPSNNVVESCVMLLNTLNKFKYDPKLLLDQLQNGIVPVLIEKLTWLVGAPDSLNLKHLSEKKRKYYAHSSPIVKVKKKRIEGDLPRECILKSPSPSSSDDETDMLYDRFLNRICNRYDRSPSSCSNSSDGNPPLSWGEASSSCSPAPSLVDESDSDNYSPVCSESDERDFPLPNPLDDYSDPAPPVPDLDDSMDNDDTLEEVEESNQAVCDTLKIELMMEIMKLVKSYIQLKPAVPQLVNLDLFMQLTKCALKNTYDLEMFCDLLSNHEYIIPLMQTDFVHIICSIRDSLPAHEFCFKCSINNHVTASILNKISEVAESAAGRGEIAHKLMRGDNKLKQKIVMVIPYIIRNRSILGKFMLNCGGLEILMTMLRHRNEQENRRSLKTLCQMASHRLLIANPRELSNTLNKPKIVANKYKPPEPHKNIVSFVLDDESVVKADRDFLSAKSDFFNGLLNGHFKESTESEVVLAKVDSKSFKCLLHLLENVDRTETIEIDLDLDALLDVIMLCDRFLLTELCMALTDSVEQYRITTKTVPMIYNWSVVSATNLLRVESVAYALVVRVDEKERFSMFENLFRLGCKDQLLEDMQNLLVRYLTLSDYNQRVRDLYGKRKNMKDRMRDQLLKEYV</sequence>
<feature type="compositionally biased region" description="Acidic residues" evidence="1">
    <location>
        <begin position="529"/>
        <end position="539"/>
    </location>
</feature>
<dbReference type="InterPro" id="IPR000210">
    <property type="entry name" value="BTB/POZ_dom"/>
</dbReference>
<dbReference type="OrthoDB" id="6086604at2759"/>
<organism evidence="3 4">
    <name type="scientific">Sitophilus oryzae</name>
    <name type="common">Rice weevil</name>
    <name type="synonym">Curculio oryzae</name>
    <dbReference type="NCBI Taxonomy" id="7048"/>
    <lineage>
        <taxon>Eukaryota</taxon>
        <taxon>Metazoa</taxon>
        <taxon>Ecdysozoa</taxon>
        <taxon>Arthropoda</taxon>
        <taxon>Hexapoda</taxon>
        <taxon>Insecta</taxon>
        <taxon>Pterygota</taxon>
        <taxon>Neoptera</taxon>
        <taxon>Endopterygota</taxon>
        <taxon>Coleoptera</taxon>
        <taxon>Polyphaga</taxon>
        <taxon>Cucujiformia</taxon>
        <taxon>Curculionidae</taxon>
        <taxon>Dryophthorinae</taxon>
        <taxon>Sitophilus</taxon>
    </lineage>
</organism>
<feature type="domain" description="BTB" evidence="2">
    <location>
        <begin position="766"/>
        <end position="825"/>
    </location>
</feature>
<name>A0A6J2XJF6_SITOR</name>
<dbReference type="InterPro" id="IPR011333">
    <property type="entry name" value="SKP1/BTB/POZ_sf"/>
</dbReference>
<dbReference type="GO" id="GO:0009653">
    <property type="term" value="P:anatomical structure morphogenesis"/>
    <property type="evidence" value="ECO:0007669"/>
    <property type="project" value="TreeGrafter"/>
</dbReference>
<dbReference type="KEGG" id="soy:115878956"/>
<evidence type="ECO:0000313" key="3">
    <source>
        <dbReference type="Proteomes" id="UP000504635"/>
    </source>
</evidence>
<dbReference type="SUPFAM" id="SSF54695">
    <property type="entry name" value="POZ domain"/>
    <property type="match status" value="1"/>
</dbReference>
<evidence type="ECO:0000313" key="4">
    <source>
        <dbReference type="RefSeq" id="XP_030751422.1"/>
    </source>
</evidence>
<evidence type="ECO:0000259" key="2">
    <source>
        <dbReference type="PROSITE" id="PS50097"/>
    </source>
</evidence>
<dbReference type="FunCoup" id="A0A6J2XJF6">
    <property type="interactions" value="270"/>
</dbReference>
<dbReference type="Gene3D" id="3.30.710.10">
    <property type="entry name" value="Potassium Channel Kv1.1, Chain A"/>
    <property type="match status" value="1"/>
</dbReference>
<dbReference type="Proteomes" id="UP000504635">
    <property type="component" value="Unplaced"/>
</dbReference>
<gene>
    <name evidence="4" type="primary">LOC115878956</name>
</gene>
<dbReference type="GO" id="GO:0005829">
    <property type="term" value="C:cytosol"/>
    <property type="evidence" value="ECO:0007669"/>
    <property type="project" value="TreeGrafter"/>
</dbReference>
<dbReference type="PROSITE" id="PS50097">
    <property type="entry name" value="BTB"/>
    <property type="match status" value="1"/>
</dbReference>
<protein>
    <submittedName>
        <fullName evidence="4">Uncharacterized protein LOC115878956</fullName>
    </submittedName>
</protein>
<dbReference type="InterPro" id="IPR011989">
    <property type="entry name" value="ARM-like"/>
</dbReference>
<dbReference type="Pfam" id="PF00651">
    <property type="entry name" value="BTB"/>
    <property type="match status" value="1"/>
</dbReference>
<dbReference type="InParanoid" id="A0A6J2XJF6"/>
<proteinExistence type="predicted"/>
<dbReference type="AlphaFoldDB" id="A0A6J2XJF6"/>
<dbReference type="InterPro" id="IPR055445">
    <property type="entry name" value="ARM_ARMC5"/>
</dbReference>
<dbReference type="CTD" id="43513"/>
<dbReference type="Pfam" id="PF24768">
    <property type="entry name" value="ARM_ARMC5"/>
    <property type="match status" value="1"/>
</dbReference>
<keyword evidence="3" id="KW-1185">Reference proteome</keyword>
<dbReference type="GeneID" id="115878956"/>
<feature type="region of interest" description="Disordered" evidence="1">
    <location>
        <begin position="461"/>
        <end position="539"/>
    </location>
</feature>
<dbReference type="SUPFAM" id="SSF48371">
    <property type="entry name" value="ARM repeat"/>
    <property type="match status" value="2"/>
</dbReference>
<dbReference type="PANTHER" id="PTHR23312:SF8">
    <property type="entry name" value="ARMADILLO REPEAT-CONTAINING PROTEIN 5"/>
    <property type="match status" value="1"/>
</dbReference>
<dbReference type="PANTHER" id="PTHR23312">
    <property type="entry name" value="ARMC5 ARMADILLO REPEAT-CONTAINING -RELATED"/>
    <property type="match status" value="1"/>
</dbReference>
<dbReference type="RefSeq" id="XP_030751422.1">
    <property type="nucleotide sequence ID" value="XM_030895562.1"/>
</dbReference>